<dbReference type="Pfam" id="PF24758">
    <property type="entry name" value="LRR_At5g56370"/>
    <property type="match status" value="1"/>
</dbReference>
<dbReference type="Proteomes" id="UP000029121">
    <property type="component" value="Unassembled WGS sequence"/>
</dbReference>
<dbReference type="InterPro" id="IPR032675">
    <property type="entry name" value="LRR_dom_sf"/>
</dbReference>
<keyword evidence="3" id="KW-1185">Reference proteome</keyword>
<dbReference type="Pfam" id="PF08387">
    <property type="entry name" value="FBD"/>
    <property type="match status" value="1"/>
</dbReference>
<dbReference type="InterPro" id="IPR055411">
    <property type="entry name" value="LRR_FXL15/At3g58940/PEG3-like"/>
</dbReference>
<reference evidence="3" key="1">
    <citation type="journal article" date="2013" name="Nat. Genet.">
        <title>The Capsella rubella genome and the genomic consequences of rapid mating system evolution.</title>
        <authorList>
            <person name="Slotte T."/>
            <person name="Hazzouri K.M."/>
            <person name="Agren J.A."/>
            <person name="Koenig D."/>
            <person name="Maumus F."/>
            <person name="Guo Y.L."/>
            <person name="Steige K."/>
            <person name="Platts A.E."/>
            <person name="Escobar J.S."/>
            <person name="Newman L.K."/>
            <person name="Wang W."/>
            <person name="Mandakova T."/>
            <person name="Vello E."/>
            <person name="Smith L.M."/>
            <person name="Henz S.R."/>
            <person name="Steffen J."/>
            <person name="Takuno S."/>
            <person name="Brandvain Y."/>
            <person name="Coop G."/>
            <person name="Andolfatto P."/>
            <person name="Hu T.T."/>
            <person name="Blanchette M."/>
            <person name="Clark R.M."/>
            <person name="Quesneville H."/>
            <person name="Nordborg M."/>
            <person name="Gaut B.S."/>
            <person name="Lysak M.A."/>
            <person name="Jenkins J."/>
            <person name="Grimwood J."/>
            <person name="Chapman J."/>
            <person name="Prochnik S."/>
            <person name="Shu S."/>
            <person name="Rokhsar D."/>
            <person name="Schmutz J."/>
            <person name="Weigel D."/>
            <person name="Wright S.I."/>
        </authorList>
    </citation>
    <scope>NUCLEOTIDE SEQUENCE [LARGE SCALE GENOMIC DNA]</scope>
    <source>
        <strain evidence="3">cv. Monte Gargano</strain>
    </source>
</reference>
<dbReference type="EMBL" id="KB870809">
    <property type="protein sequence ID" value="EOA25739.1"/>
    <property type="molecule type" value="Genomic_DNA"/>
</dbReference>
<evidence type="ECO:0000259" key="1">
    <source>
        <dbReference type="PROSITE" id="PS50181"/>
    </source>
</evidence>
<dbReference type="AlphaFoldDB" id="R0H8Q9"/>
<dbReference type="PANTHER" id="PTHR31900:SF25">
    <property type="entry name" value="FBD DOMAIN-CONTAINING PROTEIN"/>
    <property type="match status" value="1"/>
</dbReference>
<dbReference type="PROSITE" id="PS50181">
    <property type="entry name" value="FBOX"/>
    <property type="match status" value="1"/>
</dbReference>
<organism evidence="2 3">
    <name type="scientific">Capsella rubella</name>
    <dbReference type="NCBI Taxonomy" id="81985"/>
    <lineage>
        <taxon>Eukaryota</taxon>
        <taxon>Viridiplantae</taxon>
        <taxon>Streptophyta</taxon>
        <taxon>Embryophyta</taxon>
        <taxon>Tracheophyta</taxon>
        <taxon>Spermatophyta</taxon>
        <taxon>Magnoliopsida</taxon>
        <taxon>eudicotyledons</taxon>
        <taxon>Gunneridae</taxon>
        <taxon>Pentapetalae</taxon>
        <taxon>rosids</taxon>
        <taxon>malvids</taxon>
        <taxon>Brassicales</taxon>
        <taxon>Brassicaceae</taxon>
        <taxon>Camelineae</taxon>
        <taxon>Capsella</taxon>
    </lineage>
</organism>
<evidence type="ECO:0000313" key="3">
    <source>
        <dbReference type="Proteomes" id="UP000029121"/>
    </source>
</evidence>
<protein>
    <recommendedName>
        <fullName evidence="1">F-box domain-containing protein</fullName>
    </recommendedName>
</protein>
<gene>
    <name evidence="2" type="ORF">CARUB_v10019101mg</name>
</gene>
<dbReference type="KEGG" id="crb:17887171"/>
<dbReference type="STRING" id="81985.R0H8Q9"/>
<dbReference type="OrthoDB" id="1298252at2759"/>
<name>R0H8Q9_9BRAS</name>
<sequence>EDRLSLLPNPLLSRVLLHLPTKDVVKTSVLSSRWRSVWRYVPGLDLDDRELPDYSSFVNFVDRFVEFLRSNDSPIAKLKLTSKRVKSDPSAIKPWVKEALVRKLQHLEINYSTRFNSLELLPIMLFACPTLVCLRLFDVAFNELNHVSLPRLKTMHLEEVKFTNHAAIETLIASCPVLEDLSIVQDDLKVIRVVSQTITSINLVRDTNHQDNEKWEVLIHTPRLKYLSLKDKKSSSFIIYKMSPSAKVDIAVDFNVKGFLDPNDLEKRNSIGHFFKNISSSVRDMIICWETLKVIHQYLKLETLPQFPIMSHLHAKIFVADLEMLPILLRSCPNLKTLILELNVSTNKKERTRFSYVPWCFYSSLESVEMKTPISEIGLEVEVIKYFLENSRILKKLTLRLAGRTMKEESLIFMELLNFPRRSSVCEVHVAGLEETMLKL</sequence>
<proteinExistence type="predicted"/>
<accession>R0H8Q9</accession>
<dbReference type="InterPro" id="IPR036047">
    <property type="entry name" value="F-box-like_dom_sf"/>
</dbReference>
<dbReference type="PANTHER" id="PTHR31900">
    <property type="entry name" value="F-BOX/RNI SUPERFAMILY PROTEIN-RELATED"/>
    <property type="match status" value="1"/>
</dbReference>
<dbReference type="SMART" id="SM00256">
    <property type="entry name" value="FBOX"/>
    <property type="match status" value="1"/>
</dbReference>
<dbReference type="SUPFAM" id="SSF81383">
    <property type="entry name" value="F-box domain"/>
    <property type="match status" value="1"/>
</dbReference>
<evidence type="ECO:0000313" key="2">
    <source>
        <dbReference type="EMBL" id="EOA25739.1"/>
    </source>
</evidence>
<dbReference type="SUPFAM" id="SSF52047">
    <property type="entry name" value="RNI-like"/>
    <property type="match status" value="1"/>
</dbReference>
<dbReference type="InterPro" id="IPR001810">
    <property type="entry name" value="F-box_dom"/>
</dbReference>
<dbReference type="InterPro" id="IPR006566">
    <property type="entry name" value="FBD"/>
</dbReference>
<feature type="non-terminal residue" evidence="2">
    <location>
        <position position="1"/>
    </location>
</feature>
<dbReference type="SMART" id="SM00579">
    <property type="entry name" value="FBD"/>
    <property type="match status" value="1"/>
</dbReference>
<dbReference type="Pfam" id="PF00646">
    <property type="entry name" value="F-box"/>
    <property type="match status" value="1"/>
</dbReference>
<feature type="domain" description="F-box" evidence="1">
    <location>
        <begin position="1"/>
        <end position="37"/>
    </location>
</feature>
<dbReference type="InterPro" id="IPR050232">
    <property type="entry name" value="FBL13/AtMIF1-like"/>
</dbReference>
<dbReference type="Gene3D" id="3.80.10.10">
    <property type="entry name" value="Ribonuclease Inhibitor"/>
    <property type="match status" value="1"/>
</dbReference>